<evidence type="ECO:0000256" key="2">
    <source>
        <dbReference type="SAM" id="Phobius"/>
    </source>
</evidence>
<dbReference type="EMBL" id="KV454541">
    <property type="protein sequence ID" value="ODV67218.1"/>
    <property type="molecule type" value="Genomic_DNA"/>
</dbReference>
<keyword evidence="2" id="KW-0812">Transmembrane</keyword>
<dbReference type="GeneID" id="30994717"/>
<feature type="transmembrane region" description="Helical" evidence="2">
    <location>
        <begin position="183"/>
        <end position="201"/>
    </location>
</feature>
<proteinExistence type="predicted"/>
<evidence type="ECO:0000313" key="4">
    <source>
        <dbReference type="Proteomes" id="UP000095085"/>
    </source>
</evidence>
<evidence type="ECO:0000313" key="3">
    <source>
        <dbReference type="EMBL" id="ODV67218.1"/>
    </source>
</evidence>
<keyword evidence="4" id="KW-1185">Reference proteome</keyword>
<reference evidence="4" key="1">
    <citation type="submission" date="2016-05" db="EMBL/GenBank/DDBJ databases">
        <title>Comparative genomics of biotechnologically important yeasts.</title>
        <authorList>
            <consortium name="DOE Joint Genome Institute"/>
            <person name="Riley R."/>
            <person name="Haridas S."/>
            <person name="Wolfe K.H."/>
            <person name="Lopes M.R."/>
            <person name="Hittinger C.T."/>
            <person name="Goker M."/>
            <person name="Salamov A."/>
            <person name="Wisecaver J."/>
            <person name="Long T.M."/>
            <person name="Aerts A.L."/>
            <person name="Barry K."/>
            <person name="Choi C."/>
            <person name="Clum A."/>
            <person name="Coughlan A.Y."/>
            <person name="Deshpande S."/>
            <person name="Douglass A.P."/>
            <person name="Hanson S.J."/>
            <person name="Klenk H.-P."/>
            <person name="Labutti K."/>
            <person name="Lapidus A."/>
            <person name="Lindquist E."/>
            <person name="Lipzen A."/>
            <person name="Meier-Kolthoff J.P."/>
            <person name="Ohm R.A."/>
            <person name="Otillar R.P."/>
            <person name="Pangilinan J."/>
            <person name="Peng Y."/>
            <person name="Rokas A."/>
            <person name="Rosa C.A."/>
            <person name="Scheuner C."/>
            <person name="Sibirny A.A."/>
            <person name="Slot J.C."/>
            <person name="Stielow J.B."/>
            <person name="Sun H."/>
            <person name="Kurtzman C.P."/>
            <person name="Blackwell M."/>
            <person name="Grigoriev I.V."/>
            <person name="Jeffries T.W."/>
        </authorList>
    </citation>
    <scope>NUCLEOTIDE SEQUENCE [LARGE SCALE GENOMIC DNA]</scope>
    <source>
        <strain evidence="4">NRRL Y-1933</strain>
    </source>
</reference>
<gene>
    <name evidence="3" type="ORF">HYPBUDRAFT_148971</name>
</gene>
<accession>A0A1E4RIW9</accession>
<dbReference type="RefSeq" id="XP_020076285.1">
    <property type="nucleotide sequence ID" value="XM_020220167.1"/>
</dbReference>
<name>A0A1E4RIW9_9ASCO</name>
<dbReference type="AlphaFoldDB" id="A0A1E4RIW9"/>
<feature type="region of interest" description="Disordered" evidence="1">
    <location>
        <begin position="1"/>
        <end position="70"/>
    </location>
</feature>
<protein>
    <submittedName>
        <fullName evidence="3">Uncharacterized protein</fullName>
    </submittedName>
</protein>
<dbReference type="Proteomes" id="UP000095085">
    <property type="component" value="Unassembled WGS sequence"/>
</dbReference>
<evidence type="ECO:0000256" key="1">
    <source>
        <dbReference type="SAM" id="MobiDB-lite"/>
    </source>
</evidence>
<keyword evidence="2" id="KW-0472">Membrane</keyword>
<keyword evidence="2" id="KW-1133">Transmembrane helix</keyword>
<organism evidence="3 4">
    <name type="scientific">Hyphopichia burtonii NRRL Y-1933</name>
    <dbReference type="NCBI Taxonomy" id="984485"/>
    <lineage>
        <taxon>Eukaryota</taxon>
        <taxon>Fungi</taxon>
        <taxon>Dikarya</taxon>
        <taxon>Ascomycota</taxon>
        <taxon>Saccharomycotina</taxon>
        <taxon>Pichiomycetes</taxon>
        <taxon>Debaryomycetaceae</taxon>
        <taxon>Hyphopichia</taxon>
    </lineage>
</organism>
<sequence>MSSRFSSRYRRRQRAEASIPREDPLSEQLDEIAELASSLHSPVAEPLPGSATSLEESELEREETKNASVQGLIASTEEINQELGEEASVGIPYSDEFPRVETPQDAVIPLSPTGNCNIFRRIWNGLRCAFQEDDSPERQPLLPIHNGETNGGGASREGTFIEFIWNHMLTESMREYLGNHRNLILLIIIVILAVVTIIAYFTGTLRYLVLYLRMIICWMANIFYENESPFKSICRI</sequence>